<keyword evidence="2" id="KW-0479">Metal-binding</keyword>
<dbReference type="EC" id="4.2.99.21" evidence="6"/>
<dbReference type="RefSeq" id="WP_358360280.1">
    <property type="nucleotide sequence ID" value="NZ_JBEZFP010000101.1"/>
</dbReference>
<evidence type="ECO:0000313" key="7">
    <source>
        <dbReference type="Proteomes" id="UP001551482"/>
    </source>
</evidence>
<dbReference type="InterPro" id="IPR005801">
    <property type="entry name" value="ADC_synthase"/>
</dbReference>
<dbReference type="Pfam" id="PF00425">
    <property type="entry name" value="Chorismate_bind"/>
    <property type="match status" value="1"/>
</dbReference>
<keyword evidence="3" id="KW-0460">Magnesium</keyword>
<dbReference type="PANTHER" id="PTHR11236">
    <property type="entry name" value="AMINOBENZOATE/ANTHRANILATE SYNTHASE"/>
    <property type="match status" value="1"/>
</dbReference>
<evidence type="ECO:0000256" key="3">
    <source>
        <dbReference type="ARBA" id="ARBA00022842"/>
    </source>
</evidence>
<dbReference type="InterPro" id="IPR019999">
    <property type="entry name" value="Anth_synth_I-like"/>
</dbReference>
<dbReference type="Proteomes" id="UP001551482">
    <property type="component" value="Unassembled WGS sequence"/>
</dbReference>
<evidence type="ECO:0000256" key="4">
    <source>
        <dbReference type="ARBA" id="ARBA00023239"/>
    </source>
</evidence>
<dbReference type="SUPFAM" id="SSF56322">
    <property type="entry name" value="ADC synthase"/>
    <property type="match status" value="1"/>
</dbReference>
<name>A0ABV3DQT0_9ACTN</name>
<protein>
    <submittedName>
        <fullName evidence="6">Salicylate synthase</fullName>
        <ecNumber evidence="6">4.2.99.21</ecNumber>
    </submittedName>
</protein>
<comment type="caution">
    <text evidence="6">The sequence shown here is derived from an EMBL/GenBank/DDBJ whole genome shotgun (WGS) entry which is preliminary data.</text>
</comment>
<evidence type="ECO:0000313" key="6">
    <source>
        <dbReference type="EMBL" id="MEU8137817.1"/>
    </source>
</evidence>
<dbReference type="EMBL" id="JBEZFP010000101">
    <property type="protein sequence ID" value="MEU8137817.1"/>
    <property type="molecule type" value="Genomic_DNA"/>
</dbReference>
<evidence type="ECO:0000256" key="1">
    <source>
        <dbReference type="ARBA" id="ARBA00001946"/>
    </source>
</evidence>
<organism evidence="6 7">
    <name type="scientific">Streptodolium elevatio</name>
    <dbReference type="NCBI Taxonomy" id="3157996"/>
    <lineage>
        <taxon>Bacteria</taxon>
        <taxon>Bacillati</taxon>
        <taxon>Actinomycetota</taxon>
        <taxon>Actinomycetes</taxon>
        <taxon>Kitasatosporales</taxon>
        <taxon>Streptomycetaceae</taxon>
        <taxon>Streptodolium</taxon>
    </lineage>
</organism>
<dbReference type="PANTHER" id="PTHR11236:SF48">
    <property type="entry name" value="ISOCHORISMATE SYNTHASE MENF"/>
    <property type="match status" value="1"/>
</dbReference>
<evidence type="ECO:0000259" key="5">
    <source>
        <dbReference type="Pfam" id="PF00425"/>
    </source>
</evidence>
<proteinExistence type="predicted"/>
<dbReference type="GO" id="GO:0043904">
    <property type="term" value="F:isochorismate pyruvate lyase activity"/>
    <property type="evidence" value="ECO:0007669"/>
    <property type="project" value="UniProtKB-EC"/>
</dbReference>
<evidence type="ECO:0000256" key="2">
    <source>
        <dbReference type="ARBA" id="ARBA00022723"/>
    </source>
</evidence>
<accession>A0ABV3DQT0</accession>
<reference evidence="6 7" key="1">
    <citation type="submission" date="2024-06" db="EMBL/GenBank/DDBJ databases">
        <title>The Natural Products Discovery Center: Release of the First 8490 Sequenced Strains for Exploring Actinobacteria Biosynthetic Diversity.</title>
        <authorList>
            <person name="Kalkreuter E."/>
            <person name="Kautsar S.A."/>
            <person name="Yang D."/>
            <person name="Bader C.D."/>
            <person name="Teijaro C.N."/>
            <person name="Fluegel L."/>
            <person name="Davis C.M."/>
            <person name="Simpson J.R."/>
            <person name="Lauterbach L."/>
            <person name="Steele A.D."/>
            <person name="Gui C."/>
            <person name="Meng S."/>
            <person name="Li G."/>
            <person name="Viehrig K."/>
            <person name="Ye F."/>
            <person name="Su P."/>
            <person name="Kiefer A.F."/>
            <person name="Nichols A."/>
            <person name="Cepeda A.J."/>
            <person name="Yan W."/>
            <person name="Fan B."/>
            <person name="Jiang Y."/>
            <person name="Adhikari A."/>
            <person name="Zheng C.-J."/>
            <person name="Schuster L."/>
            <person name="Cowan T.M."/>
            <person name="Smanski M.J."/>
            <person name="Chevrette M.G."/>
            <person name="De Carvalho L.P.S."/>
            <person name="Shen B."/>
        </authorList>
    </citation>
    <scope>NUCLEOTIDE SEQUENCE [LARGE SCALE GENOMIC DNA]</scope>
    <source>
        <strain evidence="6 7">NPDC048946</strain>
    </source>
</reference>
<keyword evidence="4 6" id="KW-0456">Lyase</keyword>
<dbReference type="Gene3D" id="3.60.120.10">
    <property type="entry name" value="Anthranilate synthase"/>
    <property type="match status" value="1"/>
</dbReference>
<dbReference type="InterPro" id="IPR015890">
    <property type="entry name" value="Chorismate_C"/>
</dbReference>
<comment type="cofactor">
    <cofactor evidence="1">
        <name>Mg(2+)</name>
        <dbReference type="ChEBI" id="CHEBI:18420"/>
    </cofactor>
</comment>
<keyword evidence="7" id="KW-1185">Reference proteome</keyword>
<dbReference type="NCBIfam" id="TIGR03494">
    <property type="entry name" value="salicyl_syn"/>
    <property type="match status" value="1"/>
</dbReference>
<dbReference type="PRINTS" id="PR00095">
    <property type="entry name" value="ANTSNTHASEI"/>
</dbReference>
<feature type="domain" description="Chorismate-utilising enzyme C-terminal" evidence="5">
    <location>
        <begin position="181"/>
        <end position="434"/>
    </location>
</feature>
<dbReference type="InterPro" id="IPR019996">
    <property type="entry name" value="Salicylate_synthase"/>
</dbReference>
<gene>
    <name evidence="6" type="ORF">AB0C36_30440</name>
</gene>
<sequence>MPLLRRELAVSADPLELAAALAESPSGADAHVVYERNGCWLVALGTLAEIEATSGHVVTRVPDPELVPGAAGSGEHRVAWTGSPLPAVSAALDRLRIPEWRAYGWAGFELAYVHAGMPELAGDARLLHLLLPRTEVRLADGRAEVRSVSAAELGAVVGLLTDYQPVPRKSPEPLDVTGTDPDDYRSAVGSAIDDIRSRQLQKVILSRVVPVLHDVDLPGTYLAGRRGNTPTRSFLLGLGDLRATGFSPEIVVSVDADRHVVTQPLAGTRALASDGLDAARRSDLLSDAKEIFEHAISVKVAYDEMLPLCEPGSVTVRGFMEVKERGSVQHLASSVTGDLAEHVGPWDAFAALFPAVTASGVPKPAAYRVIHRNEAHPRGLYSGAVITADHTGAIDAALVLRTVFRRGTRTWLQAGAGIVEQSTPDREFEETCEKLRSVAQHLVPAT</sequence>